<evidence type="ECO:0000313" key="2">
    <source>
        <dbReference type="Proteomes" id="UP000194853"/>
    </source>
</evidence>
<dbReference type="EMBL" id="MOOS01000165">
    <property type="protein sequence ID" value="OUB61249.1"/>
    <property type="molecule type" value="Genomic_DNA"/>
</dbReference>
<comment type="caution">
    <text evidence="1">The sequence shown here is derived from an EMBL/GenBank/DDBJ whole genome shotgun (WGS) entry which is preliminary data.</text>
</comment>
<evidence type="ECO:0000313" key="1">
    <source>
        <dbReference type="EMBL" id="OUB61249.1"/>
    </source>
</evidence>
<protein>
    <submittedName>
        <fullName evidence="1">Uncharacterized protein</fullName>
    </submittedName>
</protein>
<dbReference type="Proteomes" id="UP000194853">
    <property type="component" value="Unassembled WGS sequence"/>
</dbReference>
<organism evidence="1 2">
    <name type="scientific">Bacillus thuringiensis subsp. jegathesan</name>
    <dbReference type="NCBI Taxonomy" id="56955"/>
    <lineage>
        <taxon>Bacteria</taxon>
        <taxon>Bacillati</taxon>
        <taxon>Bacillota</taxon>
        <taxon>Bacilli</taxon>
        <taxon>Bacillales</taxon>
        <taxon>Bacillaceae</taxon>
        <taxon>Bacillus</taxon>
        <taxon>Bacillus cereus group</taxon>
    </lineage>
</organism>
<dbReference type="AlphaFoldDB" id="A0A9X6M772"/>
<accession>A0A9X6M772</accession>
<reference evidence="1 2" key="1">
    <citation type="submission" date="2016-10" db="EMBL/GenBank/DDBJ databases">
        <title>Comparative genomics of Bacillus thuringiensis reveals a path to pathogens against multiple invertebrate hosts.</title>
        <authorList>
            <person name="Zheng J."/>
            <person name="Gao Q."/>
            <person name="Liu H."/>
            <person name="Peng D."/>
            <person name="Ruan L."/>
            <person name="Sun M."/>
        </authorList>
    </citation>
    <scope>NUCLEOTIDE SEQUENCE [LARGE SCALE GENOMIC DNA]</scope>
    <source>
        <strain evidence="1">BGSC 4CF1</strain>
    </source>
</reference>
<sequence length="75" mass="9137">MEMHKSCECNRCKRYNVYSRWKVKKGDPIKVYSSGHLLKKWGTFLNMDYSFVKWCDEEQHIHFTNLQSLHIQKIL</sequence>
<gene>
    <name evidence="1" type="ORF">BK750_24000</name>
</gene>
<name>A0A9X6M772_BACTJ</name>
<proteinExistence type="predicted"/>